<feature type="domain" description="D-isomer specific 2-hydroxyacid dehydrogenase NAD-binding" evidence="3">
    <location>
        <begin position="106"/>
        <end position="278"/>
    </location>
</feature>
<comment type="caution">
    <text evidence="4">The sequence shown here is derived from an EMBL/GenBank/DDBJ whole genome shotgun (WGS) entry which is preliminary data.</text>
</comment>
<evidence type="ECO:0000259" key="3">
    <source>
        <dbReference type="Pfam" id="PF02826"/>
    </source>
</evidence>
<dbReference type="CDD" id="cd05300">
    <property type="entry name" value="2-Hacid_dh_1"/>
    <property type="match status" value="1"/>
</dbReference>
<gene>
    <name evidence="4" type="ORF">D1Z90_09215</name>
</gene>
<dbReference type="SUPFAM" id="SSF51735">
    <property type="entry name" value="NAD(P)-binding Rossmann-fold domains"/>
    <property type="match status" value="1"/>
</dbReference>
<dbReference type="RefSeq" id="WP_119910465.1">
    <property type="nucleotide sequence ID" value="NZ_QZCH01000010.1"/>
</dbReference>
<dbReference type="AlphaFoldDB" id="A0A418YF30"/>
<evidence type="ECO:0000256" key="2">
    <source>
        <dbReference type="ARBA" id="ARBA00023027"/>
    </source>
</evidence>
<dbReference type="GO" id="GO:0016491">
    <property type="term" value="F:oxidoreductase activity"/>
    <property type="evidence" value="ECO:0007669"/>
    <property type="project" value="UniProtKB-KW"/>
</dbReference>
<keyword evidence="5" id="KW-1185">Reference proteome</keyword>
<dbReference type="Gene3D" id="3.40.50.720">
    <property type="entry name" value="NAD(P)-binding Rossmann-like Domain"/>
    <property type="match status" value="2"/>
</dbReference>
<reference evidence="4 5" key="2">
    <citation type="submission" date="2019-01" db="EMBL/GenBank/DDBJ databases">
        <title>Motilimonas pumilus sp. nov., isolated from the gut of sea cucumber (Apostichopus japonicus).</title>
        <authorList>
            <person name="Wang F.-Q."/>
            <person name="Ren L.-H."/>
            <person name="Lin Y.-W."/>
            <person name="Sun G.-H."/>
            <person name="Du Z.-J."/>
            <person name="Zhao J.-X."/>
            <person name="Liu X.-J."/>
            <person name="Liu L.-J."/>
        </authorList>
    </citation>
    <scope>NUCLEOTIDE SEQUENCE [LARGE SCALE GENOMIC DNA]</scope>
    <source>
        <strain evidence="4 5">PLHSC7-2</strain>
    </source>
</reference>
<keyword evidence="2" id="KW-0520">NAD</keyword>
<organism evidence="4 5">
    <name type="scientific">Motilimonas pumila</name>
    <dbReference type="NCBI Taxonomy" id="2303987"/>
    <lineage>
        <taxon>Bacteria</taxon>
        <taxon>Pseudomonadati</taxon>
        <taxon>Pseudomonadota</taxon>
        <taxon>Gammaproteobacteria</taxon>
        <taxon>Alteromonadales</taxon>
        <taxon>Alteromonadales genera incertae sedis</taxon>
        <taxon>Motilimonas</taxon>
    </lineage>
</organism>
<protein>
    <submittedName>
        <fullName evidence="4">D-2-hydroxyacid dehydrogenase</fullName>
    </submittedName>
</protein>
<evidence type="ECO:0000313" key="5">
    <source>
        <dbReference type="Proteomes" id="UP000283255"/>
    </source>
</evidence>
<dbReference type="GO" id="GO:0051287">
    <property type="term" value="F:NAD binding"/>
    <property type="evidence" value="ECO:0007669"/>
    <property type="project" value="InterPro"/>
</dbReference>
<dbReference type="Pfam" id="PF02826">
    <property type="entry name" value="2-Hacid_dh_C"/>
    <property type="match status" value="1"/>
</dbReference>
<dbReference type="PANTHER" id="PTHR43333:SF1">
    <property type="entry name" value="D-ISOMER SPECIFIC 2-HYDROXYACID DEHYDROGENASE NAD-BINDING DOMAIN-CONTAINING PROTEIN"/>
    <property type="match status" value="1"/>
</dbReference>
<dbReference type="EMBL" id="QZCH01000010">
    <property type="protein sequence ID" value="RJG47882.1"/>
    <property type="molecule type" value="Genomic_DNA"/>
</dbReference>
<reference evidence="4 5" key="1">
    <citation type="submission" date="2018-09" db="EMBL/GenBank/DDBJ databases">
        <authorList>
            <person name="Wang F."/>
        </authorList>
    </citation>
    <scope>NUCLEOTIDE SEQUENCE [LARGE SCALE GENOMIC DNA]</scope>
    <source>
        <strain evidence="4 5">PLHSC7-2</strain>
    </source>
</reference>
<evidence type="ECO:0000256" key="1">
    <source>
        <dbReference type="ARBA" id="ARBA00023002"/>
    </source>
</evidence>
<proteinExistence type="predicted"/>
<dbReference type="InterPro" id="IPR006140">
    <property type="entry name" value="D-isomer_DH_NAD-bd"/>
</dbReference>
<dbReference type="InterPro" id="IPR036291">
    <property type="entry name" value="NAD(P)-bd_dom_sf"/>
</dbReference>
<sequence length="313" mass="34162">MKTTLLVLSHSAPLYQELLQDRLPSGVNMICTDNIESIGALQQKITIALAEPSLIAPHLEHLSQLSWLQSTFAGVDALTQASTKHSYQLTGVKGIFGPLMVEYVFGHVLQLSRHIGQYRRQQQQQIWSAAPYQSLVGSTMLIAGTGDIGSALAKAAKSFGLNVIGMNRAGTARKHFKQCVAPQHLLDALTLADIVVNTLPSTAHNRHLFARQAFQKMKPSAIFINVGRGSTVHQSDLLQALIEKEIGHAVLDVFDVEPLPASDALWQQPNATITPHNAAVSIPAQVVDIFCDNLGRFLNHEALIYPIDLKKGY</sequence>
<keyword evidence="1" id="KW-0560">Oxidoreductase</keyword>
<accession>A0A418YF30</accession>
<dbReference type="Proteomes" id="UP000283255">
    <property type="component" value="Unassembled WGS sequence"/>
</dbReference>
<dbReference type="PANTHER" id="PTHR43333">
    <property type="entry name" value="2-HACID_DH_C DOMAIN-CONTAINING PROTEIN"/>
    <property type="match status" value="1"/>
</dbReference>
<dbReference type="OrthoDB" id="9787219at2"/>
<evidence type="ECO:0000313" key="4">
    <source>
        <dbReference type="EMBL" id="RJG47882.1"/>
    </source>
</evidence>
<name>A0A418YF30_9GAMM</name>